<dbReference type="Proteomes" id="UP000887013">
    <property type="component" value="Unassembled WGS sequence"/>
</dbReference>
<proteinExistence type="predicted"/>
<comment type="caution">
    <text evidence="1">The sequence shown here is derived from an EMBL/GenBank/DDBJ whole genome shotgun (WGS) entry which is preliminary data.</text>
</comment>
<evidence type="ECO:0000313" key="1">
    <source>
        <dbReference type="EMBL" id="GFS35456.1"/>
    </source>
</evidence>
<accession>A0A8X6I8I0</accession>
<sequence>MHVMYKTLFEMLKLEKKKEQERKERSKKKVSKRFEEACCDSVLPHRRVARKVKAFRSGLNETADLYHTGRPSIPQHQIDIVKWSPFSILSMDCSRIKRRSWSQASNDVAHIE</sequence>
<reference evidence="1" key="1">
    <citation type="submission" date="2020-08" db="EMBL/GenBank/DDBJ databases">
        <title>Multicomponent nature underlies the extraordinary mechanical properties of spider dragline silk.</title>
        <authorList>
            <person name="Kono N."/>
            <person name="Nakamura H."/>
            <person name="Mori M."/>
            <person name="Yoshida Y."/>
            <person name="Ohtoshi R."/>
            <person name="Malay A.D."/>
            <person name="Moran D.A.P."/>
            <person name="Tomita M."/>
            <person name="Numata K."/>
            <person name="Arakawa K."/>
        </authorList>
    </citation>
    <scope>NUCLEOTIDE SEQUENCE</scope>
</reference>
<evidence type="ECO:0000313" key="2">
    <source>
        <dbReference type="Proteomes" id="UP000887013"/>
    </source>
</evidence>
<keyword evidence="2" id="KW-1185">Reference proteome</keyword>
<dbReference type="EMBL" id="BMAW01088596">
    <property type="protein sequence ID" value="GFS35456.1"/>
    <property type="molecule type" value="Genomic_DNA"/>
</dbReference>
<protein>
    <submittedName>
        <fullName evidence="1">Uncharacterized protein</fullName>
    </submittedName>
</protein>
<dbReference type="OrthoDB" id="6432475at2759"/>
<name>A0A8X6I8I0_NEPPI</name>
<dbReference type="AlphaFoldDB" id="A0A8X6I8I0"/>
<gene>
    <name evidence="1" type="ORF">NPIL_324641</name>
</gene>
<organism evidence="1 2">
    <name type="scientific">Nephila pilipes</name>
    <name type="common">Giant wood spider</name>
    <name type="synonym">Nephila maculata</name>
    <dbReference type="NCBI Taxonomy" id="299642"/>
    <lineage>
        <taxon>Eukaryota</taxon>
        <taxon>Metazoa</taxon>
        <taxon>Ecdysozoa</taxon>
        <taxon>Arthropoda</taxon>
        <taxon>Chelicerata</taxon>
        <taxon>Arachnida</taxon>
        <taxon>Araneae</taxon>
        <taxon>Araneomorphae</taxon>
        <taxon>Entelegynae</taxon>
        <taxon>Araneoidea</taxon>
        <taxon>Nephilidae</taxon>
        <taxon>Nephila</taxon>
    </lineage>
</organism>